<keyword evidence="3" id="KW-0503">Monooxygenase</keyword>
<evidence type="ECO:0000256" key="3">
    <source>
        <dbReference type="ARBA" id="ARBA00023033"/>
    </source>
</evidence>
<dbReference type="PANTHER" id="PTHR13789:SF147">
    <property type="entry name" value="PUTATIVE (AFU_ORTHOLOGUE AFUA_2G01950)-RELATED"/>
    <property type="match status" value="1"/>
</dbReference>
<keyword evidence="5" id="KW-1185">Reference proteome</keyword>
<dbReference type="AlphaFoldDB" id="A0A8H4T2L2"/>
<organism evidence="4 5">
    <name type="scientific">Fusarium gaditjirri</name>
    <dbReference type="NCBI Taxonomy" id="282569"/>
    <lineage>
        <taxon>Eukaryota</taxon>
        <taxon>Fungi</taxon>
        <taxon>Dikarya</taxon>
        <taxon>Ascomycota</taxon>
        <taxon>Pezizomycotina</taxon>
        <taxon>Sordariomycetes</taxon>
        <taxon>Hypocreomycetidae</taxon>
        <taxon>Hypocreales</taxon>
        <taxon>Nectriaceae</taxon>
        <taxon>Fusarium</taxon>
        <taxon>Fusarium nisikadoi species complex</taxon>
    </lineage>
</organism>
<dbReference type="OrthoDB" id="16820at2759"/>
<evidence type="ECO:0000256" key="2">
    <source>
        <dbReference type="ARBA" id="ARBA00023002"/>
    </source>
</evidence>
<sequence length="191" mass="22160">MRLGDWGVIIGDERIEADAVIAADGIHSLARKHVIGIQQHPRTSGFAVYRTCFPLDLLVNDPLTKPLTETKEDVSRIWLDTDVHAIMFVTDFQVRFLTIRFTQDTSETDCEMVASNPEFLKMPQPLWLFDFDAEKYTYDRFDKVVDSVKNGTSFVSKNIIEDHVHEDWTVEMMMTLEKEQAKEHFYRVANK</sequence>
<evidence type="ECO:0008006" key="6">
    <source>
        <dbReference type="Google" id="ProtNLM"/>
    </source>
</evidence>
<evidence type="ECO:0000256" key="1">
    <source>
        <dbReference type="ARBA" id="ARBA00007992"/>
    </source>
</evidence>
<keyword evidence="2" id="KW-0560">Oxidoreductase</keyword>
<dbReference type="PANTHER" id="PTHR13789">
    <property type="entry name" value="MONOOXYGENASE"/>
    <property type="match status" value="1"/>
</dbReference>
<name>A0A8H4T2L2_9HYPO</name>
<proteinExistence type="inferred from homology"/>
<dbReference type="InterPro" id="IPR050493">
    <property type="entry name" value="FAD-dep_Monooxygenase_BioMet"/>
</dbReference>
<dbReference type="InterPro" id="IPR036188">
    <property type="entry name" value="FAD/NAD-bd_sf"/>
</dbReference>
<evidence type="ECO:0000313" key="5">
    <source>
        <dbReference type="Proteomes" id="UP000604273"/>
    </source>
</evidence>
<dbReference type="Proteomes" id="UP000604273">
    <property type="component" value="Unassembled WGS sequence"/>
</dbReference>
<evidence type="ECO:0000313" key="4">
    <source>
        <dbReference type="EMBL" id="KAF4950242.1"/>
    </source>
</evidence>
<dbReference type="GO" id="GO:0004497">
    <property type="term" value="F:monooxygenase activity"/>
    <property type="evidence" value="ECO:0007669"/>
    <property type="project" value="UniProtKB-KW"/>
</dbReference>
<protein>
    <recommendedName>
        <fullName evidence="6">FAD-binding domain-containing protein</fullName>
    </recommendedName>
</protein>
<comment type="similarity">
    <text evidence="1">Belongs to the paxM FAD-dependent monooxygenase family.</text>
</comment>
<dbReference type="Gene3D" id="3.50.50.60">
    <property type="entry name" value="FAD/NAD(P)-binding domain"/>
    <property type="match status" value="1"/>
</dbReference>
<reference evidence="4" key="1">
    <citation type="journal article" date="2020" name="BMC Genomics">
        <title>Correction to: Identification and distribution of gene clusters required for synthesis of sphingolipid metabolism inhibitors in diverse species of the filamentous fungus Fusarium.</title>
        <authorList>
            <person name="Kim H.S."/>
            <person name="Lohmar J.M."/>
            <person name="Busman M."/>
            <person name="Brown D.W."/>
            <person name="Naumann T.A."/>
            <person name="Divon H.H."/>
            <person name="Lysoe E."/>
            <person name="Uhlig S."/>
            <person name="Proctor R.H."/>
        </authorList>
    </citation>
    <scope>NUCLEOTIDE SEQUENCE</scope>
    <source>
        <strain evidence="4">NRRL 45417</strain>
    </source>
</reference>
<dbReference type="EMBL" id="JABFAI010000217">
    <property type="protein sequence ID" value="KAF4950242.1"/>
    <property type="molecule type" value="Genomic_DNA"/>
</dbReference>
<gene>
    <name evidence="4" type="ORF">FGADI_8330</name>
</gene>
<accession>A0A8H4T2L2</accession>
<comment type="caution">
    <text evidence="4">The sequence shown here is derived from an EMBL/GenBank/DDBJ whole genome shotgun (WGS) entry which is preliminary data.</text>
</comment>
<reference evidence="4" key="2">
    <citation type="submission" date="2020-05" db="EMBL/GenBank/DDBJ databases">
        <authorList>
            <person name="Kim H.-S."/>
            <person name="Proctor R.H."/>
            <person name="Brown D.W."/>
        </authorList>
    </citation>
    <scope>NUCLEOTIDE SEQUENCE</scope>
    <source>
        <strain evidence="4">NRRL 45417</strain>
    </source>
</reference>